<feature type="compositionally biased region" description="Basic and acidic residues" evidence="1">
    <location>
        <begin position="254"/>
        <end position="267"/>
    </location>
</feature>
<name>A0AAW0FS66_9APHY</name>
<proteinExistence type="predicted"/>
<comment type="caution">
    <text evidence="2">The sequence shown here is derived from an EMBL/GenBank/DDBJ whole genome shotgun (WGS) entry which is preliminary data.</text>
</comment>
<evidence type="ECO:0000256" key="1">
    <source>
        <dbReference type="SAM" id="MobiDB-lite"/>
    </source>
</evidence>
<evidence type="ECO:0000313" key="3">
    <source>
        <dbReference type="Proteomes" id="UP001385951"/>
    </source>
</evidence>
<dbReference type="AlphaFoldDB" id="A0AAW0FS66"/>
<feature type="region of interest" description="Disordered" evidence="1">
    <location>
        <begin position="366"/>
        <end position="395"/>
    </location>
</feature>
<dbReference type="EMBL" id="JASBNA010000033">
    <property type="protein sequence ID" value="KAK7682927.1"/>
    <property type="molecule type" value="Genomic_DNA"/>
</dbReference>
<accession>A0AAW0FS66</accession>
<dbReference type="Proteomes" id="UP001385951">
    <property type="component" value="Unassembled WGS sequence"/>
</dbReference>
<keyword evidence="3" id="KW-1185">Reference proteome</keyword>
<feature type="region of interest" description="Disordered" evidence="1">
    <location>
        <begin position="175"/>
        <end position="270"/>
    </location>
</feature>
<feature type="compositionally biased region" description="Polar residues" evidence="1">
    <location>
        <begin position="178"/>
        <end position="236"/>
    </location>
</feature>
<reference evidence="2 3" key="1">
    <citation type="submission" date="2022-09" db="EMBL/GenBank/DDBJ databases">
        <authorList>
            <person name="Palmer J.M."/>
        </authorList>
    </citation>
    <scope>NUCLEOTIDE SEQUENCE [LARGE SCALE GENOMIC DNA]</scope>
    <source>
        <strain evidence="2 3">DSM 7382</strain>
    </source>
</reference>
<protein>
    <submittedName>
        <fullName evidence="2">Uncharacterized protein</fullName>
    </submittedName>
</protein>
<organism evidence="2 3">
    <name type="scientific">Cerrena zonata</name>
    <dbReference type="NCBI Taxonomy" id="2478898"/>
    <lineage>
        <taxon>Eukaryota</taxon>
        <taxon>Fungi</taxon>
        <taxon>Dikarya</taxon>
        <taxon>Basidiomycota</taxon>
        <taxon>Agaricomycotina</taxon>
        <taxon>Agaricomycetes</taxon>
        <taxon>Polyporales</taxon>
        <taxon>Cerrenaceae</taxon>
        <taxon>Cerrena</taxon>
    </lineage>
</organism>
<feature type="region of interest" description="Disordered" evidence="1">
    <location>
        <begin position="48"/>
        <end position="79"/>
    </location>
</feature>
<sequence>MSQPGVFVPPPHPMQPYVMPPQVNQYNPQFQYQFHQLQQLQLQQQQLQQQQQQQQQQQKQKHIVPGNPPLPYQPPVSGQLPEQQIYNQFPQPIQHSQFQGQKMPMNLDGVNLQQFQQQQPQQFQQQYLIQQQQFQQQHQPHVQQQSHHQAHKSLLAQENPNMGIKNHESYNTIEHPDQQNASSENPQPLPLNQASPINRGSPLNQTNYPSPIPNESNNAYPLRNNQPLTTPITTSFPLAPIKKPSFPIRSTSAKNEKTPPPIKHEHQPPQLNPTLPHINLPSSDKSSTLNQNAYTMGDPEDINNVFYVPNEPILNISTRNLAPSYDSNDPNLDLSVPSSKGIKVTHTRQLTEYTYFGPTSCASYFGAEEQSPTDSDSVKSESVETEDSSESKTIGVFLSLAKPGKDHSIGRKSLL</sequence>
<feature type="compositionally biased region" description="Low complexity" evidence="1">
    <location>
        <begin position="48"/>
        <end position="58"/>
    </location>
</feature>
<evidence type="ECO:0000313" key="2">
    <source>
        <dbReference type="EMBL" id="KAK7682927.1"/>
    </source>
</evidence>
<gene>
    <name evidence="2" type="ORF">QCA50_013960</name>
</gene>